<dbReference type="EC" id="2.3.2.2" evidence="11"/>
<dbReference type="GO" id="GO:0006751">
    <property type="term" value="P:glutathione catabolic process"/>
    <property type="evidence" value="ECO:0007669"/>
    <property type="project" value="UniProtKB-UniRule"/>
</dbReference>
<dbReference type="InterPro" id="IPR043137">
    <property type="entry name" value="GGT_ssub_C"/>
</dbReference>
<evidence type="ECO:0000256" key="8">
    <source>
        <dbReference type="ARBA" id="ARBA00047417"/>
    </source>
</evidence>
<feature type="binding site" evidence="10">
    <location>
        <position position="470"/>
    </location>
    <ligand>
        <name>L-glutamate</name>
        <dbReference type="ChEBI" id="CHEBI:29985"/>
    </ligand>
</feature>
<dbReference type="SUPFAM" id="SSF56235">
    <property type="entry name" value="N-terminal nucleophile aminohydrolases (Ntn hydrolases)"/>
    <property type="match status" value="1"/>
</dbReference>
<comment type="similarity">
    <text evidence="3 11">Belongs to the gamma-glutamyltransferase family.</text>
</comment>
<evidence type="ECO:0000256" key="2">
    <source>
        <dbReference type="ARBA" id="ARBA00001089"/>
    </source>
</evidence>
<comment type="subunit">
    <text evidence="11">This enzyme consists of two polypeptide chains, which are synthesized in precursor form from a single polypeptide.</text>
</comment>
<dbReference type="PANTHER" id="PTHR43199:SF1">
    <property type="entry name" value="GLUTATHIONE HYDROLASE PROENZYME"/>
    <property type="match status" value="1"/>
</dbReference>
<dbReference type="GO" id="GO:0006750">
    <property type="term" value="P:glutathione biosynthetic process"/>
    <property type="evidence" value="ECO:0007669"/>
    <property type="project" value="UniProtKB-KW"/>
</dbReference>
<dbReference type="PANTHER" id="PTHR43199">
    <property type="entry name" value="GLUTATHIONE HYDROLASE"/>
    <property type="match status" value="1"/>
</dbReference>
<dbReference type="OrthoDB" id="9781342at2"/>
<dbReference type="UniPathway" id="UPA00204"/>
<feature type="chain" id="PRO_5020544476" description="Glutathione hydrolase proenzyme" evidence="13">
    <location>
        <begin position="26"/>
        <end position="589"/>
    </location>
</feature>
<evidence type="ECO:0000256" key="4">
    <source>
        <dbReference type="ARBA" id="ARBA00022679"/>
    </source>
</evidence>
<dbReference type="PRINTS" id="PR01210">
    <property type="entry name" value="GGTRANSPTASE"/>
</dbReference>
<protein>
    <recommendedName>
        <fullName evidence="11">Glutathione hydrolase proenzyme</fullName>
        <ecNumber evidence="11">2.3.2.2</ecNumber>
        <ecNumber evidence="11">3.4.19.13</ecNumber>
    </recommendedName>
    <component>
        <recommendedName>
            <fullName evidence="11">Glutathione hydrolase large chain</fullName>
        </recommendedName>
    </component>
    <component>
        <recommendedName>
            <fullName evidence="11">Glutathione hydrolase small chain</fullName>
        </recommendedName>
    </component>
</protein>
<evidence type="ECO:0000256" key="6">
    <source>
        <dbReference type="ARBA" id="ARBA00023145"/>
    </source>
</evidence>
<evidence type="ECO:0000313" key="15">
    <source>
        <dbReference type="Proteomes" id="UP000292781"/>
    </source>
</evidence>
<evidence type="ECO:0000256" key="11">
    <source>
        <dbReference type="RuleBase" id="RU368036"/>
    </source>
</evidence>
<dbReference type="Gene3D" id="3.60.20.40">
    <property type="match status" value="1"/>
</dbReference>
<comment type="catalytic activity">
    <reaction evidence="2 11">
        <text>glutathione + H2O = L-cysteinylglycine + L-glutamate</text>
        <dbReference type="Rhea" id="RHEA:28807"/>
        <dbReference type="ChEBI" id="CHEBI:15377"/>
        <dbReference type="ChEBI" id="CHEBI:29985"/>
        <dbReference type="ChEBI" id="CHEBI:57925"/>
        <dbReference type="ChEBI" id="CHEBI:61694"/>
        <dbReference type="EC" id="3.4.19.13"/>
    </reaction>
</comment>
<name>A0A4Q9VRT2_9HYPH</name>
<evidence type="ECO:0000256" key="5">
    <source>
        <dbReference type="ARBA" id="ARBA00022801"/>
    </source>
</evidence>
<dbReference type="Gene3D" id="1.10.246.130">
    <property type="match status" value="1"/>
</dbReference>
<feature type="active site" description="Nucleophile" evidence="9">
    <location>
        <position position="377"/>
    </location>
</feature>
<dbReference type="InterPro" id="IPR043138">
    <property type="entry name" value="GGT_lsub"/>
</dbReference>
<feature type="binding site" evidence="10">
    <location>
        <position position="419"/>
    </location>
    <ligand>
        <name>L-glutamate</name>
        <dbReference type="ChEBI" id="CHEBI:29985"/>
    </ligand>
</feature>
<feature type="region of interest" description="Disordered" evidence="12">
    <location>
        <begin position="546"/>
        <end position="589"/>
    </location>
</feature>
<keyword evidence="7 11" id="KW-0012">Acyltransferase</keyword>
<dbReference type="InterPro" id="IPR000101">
    <property type="entry name" value="GGT_peptidase"/>
</dbReference>
<keyword evidence="5 11" id="KW-0378">Hydrolase</keyword>
<dbReference type="Proteomes" id="UP000292781">
    <property type="component" value="Unassembled WGS sequence"/>
</dbReference>
<accession>A0A4Q9VRT2</accession>
<evidence type="ECO:0000256" key="12">
    <source>
        <dbReference type="SAM" id="MobiDB-lite"/>
    </source>
</evidence>
<evidence type="ECO:0000256" key="10">
    <source>
        <dbReference type="PIRSR" id="PIRSR600101-2"/>
    </source>
</evidence>
<feature type="binding site" evidence="10">
    <location>
        <begin position="395"/>
        <end position="397"/>
    </location>
    <ligand>
        <name>L-glutamate</name>
        <dbReference type="ChEBI" id="CHEBI:29985"/>
    </ligand>
</feature>
<dbReference type="InterPro" id="IPR055262">
    <property type="entry name" value="GGT_CS"/>
</dbReference>
<dbReference type="InterPro" id="IPR051792">
    <property type="entry name" value="GGT_bact"/>
</dbReference>
<comment type="catalytic activity">
    <reaction evidence="8 11">
        <text>an N-terminal (5-L-glutamyl)-[peptide] + an alpha-amino acid = 5-L-glutamyl amino acid + an N-terminal L-alpha-aminoacyl-[peptide]</text>
        <dbReference type="Rhea" id="RHEA:23904"/>
        <dbReference type="Rhea" id="RHEA-COMP:9780"/>
        <dbReference type="Rhea" id="RHEA-COMP:9795"/>
        <dbReference type="ChEBI" id="CHEBI:77644"/>
        <dbReference type="ChEBI" id="CHEBI:78597"/>
        <dbReference type="ChEBI" id="CHEBI:78599"/>
        <dbReference type="ChEBI" id="CHEBI:78608"/>
        <dbReference type="EC" id="2.3.2.2"/>
    </reaction>
</comment>
<gene>
    <name evidence="14" type="primary">ggt</name>
    <name evidence="14" type="ORF">EYW49_08020</name>
</gene>
<comment type="PTM">
    <text evidence="11">Cleaved by autocatalysis into a large and a small subunit.</text>
</comment>
<dbReference type="EC" id="3.4.19.13" evidence="11"/>
<evidence type="ECO:0000256" key="1">
    <source>
        <dbReference type="ARBA" id="ARBA00001049"/>
    </source>
</evidence>
<dbReference type="GO" id="GO:0103068">
    <property type="term" value="F:leukotriene C4 gamma-glutamyl transferase activity"/>
    <property type="evidence" value="ECO:0007669"/>
    <property type="project" value="UniProtKB-EC"/>
</dbReference>
<dbReference type="PROSITE" id="PS00462">
    <property type="entry name" value="G_GLU_TRANSPEPTIDASE"/>
    <property type="match status" value="1"/>
</dbReference>
<keyword evidence="15" id="KW-1185">Reference proteome</keyword>
<dbReference type="EMBL" id="SJFN01000010">
    <property type="protein sequence ID" value="TBW38637.1"/>
    <property type="molecule type" value="Genomic_DNA"/>
</dbReference>
<feature type="binding site" evidence="10">
    <location>
        <begin position="448"/>
        <end position="449"/>
    </location>
    <ligand>
        <name>L-glutamate</name>
        <dbReference type="ChEBI" id="CHEBI:29985"/>
    </ligand>
</feature>
<feature type="binding site" evidence="10">
    <location>
        <position position="101"/>
    </location>
    <ligand>
        <name>L-glutamate</name>
        <dbReference type="ChEBI" id="CHEBI:29985"/>
    </ligand>
</feature>
<reference evidence="14 15" key="1">
    <citation type="submission" date="2019-02" db="EMBL/GenBank/DDBJ databases">
        <title>Siculibacillus lacustris gen. nov., sp. nov., a new rosette-forming bacterium isolated from a freshwater crater lake (Lake St. Ana, Romania).</title>
        <authorList>
            <person name="Felfoldi T."/>
            <person name="Marton Z."/>
            <person name="Szabo A."/>
            <person name="Mentes A."/>
            <person name="Boka K."/>
            <person name="Marialigeti K."/>
            <person name="Mathe I."/>
            <person name="Koncz M."/>
            <person name="Schumann P."/>
            <person name="Toth E."/>
        </authorList>
    </citation>
    <scope>NUCLEOTIDE SEQUENCE [LARGE SCALE GENOMIC DNA]</scope>
    <source>
        <strain evidence="14 15">SA-279</strain>
    </source>
</reference>
<sequence length="589" mass="60927">MRRPIRRLPAVALLGLLAATAPASAATRPAVEAEHGMVVSANALASAVGAEILRAGGNAVDAAVAVGYALAVVDPCCGNIGGGGFLTLRLADGTARFVDFRETAPAASVRDMYLDAAGRPNTDASLTGWRASGVPGTVAGLDLALARWGSKPRAEVMAPAIRLARDGFVLARPDTDILARGTARLAADPEAARLFLAPGGGTRAPGDRLIQSDLAATLEAIAAGGAEAFYRGPIAAKVAAAMRAHGGTLTEDDFAAYRAVERDPIRCSYRGHRLITAPPPSSGGVTLCLILGVLEGWDMTAAGWHSAAAVHRTVEAMRHAFYLRNTLLGDPDFVTVPVERLLAPAHLAALRARIERDGVLPSAALPAMPSTLEKPETTHYSVVDASGSAVAVTFTVNGAFGAAVVAPGTGFLLNDEMDDFTVKPGTPNLFGLVQGEANAIQPAKRPLSSMTPTIVEKDGRLEMVLGSPGGSRIVSIVAETLTNVIDHGMRPQDAVDAPRFHHQWLPDEIAHEPFALSPDTVALLKAMGYRLVEQTPWGAAELVQTGPAEAKSADPASSGNDSAASGRLLPGRLYGASDDRRPAGAAVGN</sequence>
<comment type="caution">
    <text evidence="14">The sequence shown here is derived from an EMBL/GenBank/DDBJ whole genome shotgun (WGS) entry which is preliminary data.</text>
</comment>
<keyword evidence="6 11" id="KW-0865">Zymogen</keyword>
<comment type="pathway">
    <text evidence="11">Sulfur metabolism; glutathione metabolism.</text>
</comment>
<feature type="signal peptide" evidence="13">
    <location>
        <begin position="1"/>
        <end position="25"/>
    </location>
</feature>
<dbReference type="GO" id="GO:0036374">
    <property type="term" value="F:glutathione hydrolase activity"/>
    <property type="evidence" value="ECO:0007669"/>
    <property type="project" value="UniProtKB-UniRule"/>
</dbReference>
<keyword evidence="4 11" id="KW-0808">Transferase</keyword>
<dbReference type="NCBIfam" id="TIGR00066">
    <property type="entry name" value="g_glut_trans"/>
    <property type="match status" value="1"/>
</dbReference>
<evidence type="ECO:0000313" key="14">
    <source>
        <dbReference type="EMBL" id="TBW38637.1"/>
    </source>
</evidence>
<evidence type="ECO:0000256" key="9">
    <source>
        <dbReference type="PIRSR" id="PIRSR600101-1"/>
    </source>
</evidence>
<evidence type="ECO:0000256" key="7">
    <source>
        <dbReference type="ARBA" id="ARBA00023315"/>
    </source>
</evidence>
<keyword evidence="13" id="KW-0732">Signal</keyword>
<proteinExistence type="inferred from homology"/>
<keyword evidence="11" id="KW-0317">Glutathione biosynthesis</keyword>
<dbReference type="InterPro" id="IPR029055">
    <property type="entry name" value="Ntn_hydrolases_N"/>
</dbReference>
<dbReference type="AlphaFoldDB" id="A0A4Q9VRT2"/>
<comment type="catalytic activity">
    <reaction evidence="1 11">
        <text>an S-substituted glutathione + H2O = an S-substituted L-cysteinylglycine + L-glutamate</text>
        <dbReference type="Rhea" id="RHEA:59468"/>
        <dbReference type="ChEBI" id="CHEBI:15377"/>
        <dbReference type="ChEBI" id="CHEBI:29985"/>
        <dbReference type="ChEBI" id="CHEBI:90779"/>
        <dbReference type="ChEBI" id="CHEBI:143103"/>
        <dbReference type="EC" id="3.4.19.13"/>
    </reaction>
</comment>
<evidence type="ECO:0000256" key="13">
    <source>
        <dbReference type="SAM" id="SignalP"/>
    </source>
</evidence>
<dbReference type="Pfam" id="PF01019">
    <property type="entry name" value="G_glu_transpept"/>
    <property type="match status" value="1"/>
</dbReference>
<dbReference type="RefSeq" id="WP_131308013.1">
    <property type="nucleotide sequence ID" value="NZ_SJFN01000010.1"/>
</dbReference>
<evidence type="ECO:0000256" key="3">
    <source>
        <dbReference type="ARBA" id="ARBA00009381"/>
    </source>
</evidence>
<organism evidence="14 15">
    <name type="scientific">Siculibacillus lacustris</name>
    <dbReference type="NCBI Taxonomy" id="1549641"/>
    <lineage>
        <taxon>Bacteria</taxon>
        <taxon>Pseudomonadati</taxon>
        <taxon>Pseudomonadota</taxon>
        <taxon>Alphaproteobacteria</taxon>
        <taxon>Hyphomicrobiales</taxon>
        <taxon>Ancalomicrobiaceae</taxon>
        <taxon>Siculibacillus</taxon>
    </lineage>
</organism>